<accession>A0A9P8G0Y9</accession>
<dbReference type="EMBL" id="JAHFXS010000156">
    <property type="protein sequence ID" value="KAG9988350.1"/>
    <property type="molecule type" value="Genomic_DNA"/>
</dbReference>
<dbReference type="Pfam" id="PF13450">
    <property type="entry name" value="NAD_binding_8"/>
    <property type="match status" value="1"/>
</dbReference>
<dbReference type="InterPro" id="IPR051104">
    <property type="entry name" value="FAD_monoxygenase"/>
</dbReference>
<keyword evidence="6" id="KW-1185">Reference proteome</keyword>
<dbReference type="SUPFAM" id="SSF51905">
    <property type="entry name" value="FAD/NAD(P)-binding domain"/>
    <property type="match status" value="1"/>
</dbReference>
<dbReference type="PANTHER" id="PTHR46720">
    <property type="entry name" value="HYDROXYLASE, PUTATIVE (AFU_ORTHOLOGUE AFUA_3G01460)-RELATED"/>
    <property type="match status" value="1"/>
</dbReference>
<evidence type="ECO:0000313" key="6">
    <source>
        <dbReference type="Proteomes" id="UP000729357"/>
    </source>
</evidence>
<dbReference type="InterPro" id="IPR002938">
    <property type="entry name" value="FAD-bd"/>
</dbReference>
<reference evidence="5" key="1">
    <citation type="journal article" date="2021" name="J Fungi (Basel)">
        <title>Virulence traits and population genomics of the black yeast Aureobasidium melanogenum.</title>
        <authorList>
            <person name="Cernosa A."/>
            <person name="Sun X."/>
            <person name="Gostincar C."/>
            <person name="Fang C."/>
            <person name="Gunde-Cimerman N."/>
            <person name="Song Z."/>
        </authorList>
    </citation>
    <scope>NUCLEOTIDE SEQUENCE</scope>
    <source>
        <strain evidence="5">EXF-9298</strain>
    </source>
</reference>
<evidence type="ECO:0000256" key="2">
    <source>
        <dbReference type="ARBA" id="ARBA00022827"/>
    </source>
</evidence>
<comment type="caution">
    <text evidence="5">The sequence shown here is derived from an EMBL/GenBank/DDBJ whole genome shotgun (WGS) entry which is preliminary data.</text>
</comment>
<organism evidence="5 6">
    <name type="scientific">Aureobasidium melanogenum</name>
    <name type="common">Aureobasidium pullulans var. melanogenum</name>
    <dbReference type="NCBI Taxonomy" id="46634"/>
    <lineage>
        <taxon>Eukaryota</taxon>
        <taxon>Fungi</taxon>
        <taxon>Dikarya</taxon>
        <taxon>Ascomycota</taxon>
        <taxon>Pezizomycotina</taxon>
        <taxon>Dothideomycetes</taxon>
        <taxon>Dothideomycetidae</taxon>
        <taxon>Dothideales</taxon>
        <taxon>Saccotheciaceae</taxon>
        <taxon>Aureobasidium</taxon>
    </lineage>
</organism>
<dbReference type="SUPFAM" id="SSF54373">
    <property type="entry name" value="FAD-linked reductases, C-terminal domain"/>
    <property type="match status" value="1"/>
</dbReference>
<dbReference type="InterPro" id="IPR036188">
    <property type="entry name" value="FAD/NAD-bd_sf"/>
</dbReference>
<protein>
    <submittedName>
        <fullName evidence="5">FAD/NAD(P)-binding domain-containing protein</fullName>
    </submittedName>
</protein>
<dbReference type="Pfam" id="PF01494">
    <property type="entry name" value="FAD_binding_3"/>
    <property type="match status" value="1"/>
</dbReference>
<dbReference type="GO" id="GO:0044550">
    <property type="term" value="P:secondary metabolite biosynthetic process"/>
    <property type="evidence" value="ECO:0007669"/>
    <property type="project" value="UniProtKB-ARBA"/>
</dbReference>
<feature type="non-terminal residue" evidence="5">
    <location>
        <position position="1"/>
    </location>
</feature>
<evidence type="ECO:0000256" key="3">
    <source>
        <dbReference type="ARBA" id="ARBA00023002"/>
    </source>
</evidence>
<dbReference type="PANTHER" id="PTHR46720:SF3">
    <property type="entry name" value="FAD-BINDING DOMAIN-CONTAINING PROTEIN-RELATED"/>
    <property type="match status" value="1"/>
</dbReference>
<name>A0A9P8G0Y9_AURME</name>
<evidence type="ECO:0000259" key="4">
    <source>
        <dbReference type="Pfam" id="PF01494"/>
    </source>
</evidence>
<gene>
    <name evidence="5" type="ORF">KCU98_g2668</name>
</gene>
<dbReference type="GO" id="GO:0071949">
    <property type="term" value="F:FAD binding"/>
    <property type="evidence" value="ECO:0007669"/>
    <property type="project" value="InterPro"/>
</dbReference>
<sequence length="439" mass="48601">MAKENPPFSVAIVGGGVAGVTLTIALAKRGINVQIFEQAPQFTEIGAGIAFSPNAKQAMKKCDPAVLEAYTHVATASGSPEKVNTWYDFVDGYNDVRDSEHWLFDVTRDTSADGCHRAHFLDEMIKLVPEGTAHFNKHLDEIIDNGTSGPITLKFADGTTAEADIGKSLIGTDGIKSSIRGMLFGKDSPVAKPTYTHRYAYRGLLKMENAVKALGKDLATNRTMHLGQDGHILTFPVAHGKILNVVAFKYDPGEWTDSRLVVPTTKEDAKRDYKDWGNKVQAIVDLLEDKLDKWAIFDLGDHPVSTYAKGRVAIVGDAAHATGPHHGAGAGICIEDSAILAELLAVAWSRLEEQSTQVSKTKVLESVLKVFDEERRERTQWLVQSSRASVELYEWRDRLCKRDPAKIKEQILWRNHKIWRVDIDDMAAEANRKLEELIV</sequence>
<keyword evidence="2" id="KW-0274">FAD</keyword>
<evidence type="ECO:0000313" key="5">
    <source>
        <dbReference type="EMBL" id="KAG9988350.1"/>
    </source>
</evidence>
<evidence type="ECO:0000256" key="1">
    <source>
        <dbReference type="ARBA" id="ARBA00022630"/>
    </source>
</evidence>
<proteinExistence type="predicted"/>
<keyword evidence="3" id="KW-0560">Oxidoreductase</keyword>
<keyword evidence="1" id="KW-0285">Flavoprotein</keyword>
<dbReference type="Proteomes" id="UP000729357">
    <property type="component" value="Unassembled WGS sequence"/>
</dbReference>
<feature type="domain" description="FAD-binding" evidence="4">
    <location>
        <begin position="264"/>
        <end position="347"/>
    </location>
</feature>
<dbReference type="Gene3D" id="3.50.50.60">
    <property type="entry name" value="FAD/NAD(P)-binding domain"/>
    <property type="match status" value="1"/>
</dbReference>
<dbReference type="GO" id="GO:0016491">
    <property type="term" value="F:oxidoreductase activity"/>
    <property type="evidence" value="ECO:0007669"/>
    <property type="project" value="UniProtKB-KW"/>
</dbReference>
<dbReference type="PRINTS" id="PR00420">
    <property type="entry name" value="RNGMNOXGNASE"/>
</dbReference>
<reference evidence="5" key="2">
    <citation type="submission" date="2021-08" db="EMBL/GenBank/DDBJ databases">
        <authorList>
            <person name="Gostincar C."/>
            <person name="Sun X."/>
            <person name="Song Z."/>
            <person name="Gunde-Cimerman N."/>
        </authorList>
    </citation>
    <scope>NUCLEOTIDE SEQUENCE</scope>
    <source>
        <strain evidence="5">EXF-9298</strain>
    </source>
</reference>
<dbReference type="AlphaFoldDB" id="A0A9P8G0Y9"/>
<dbReference type="FunFam" id="3.50.50.60:FF:000153">
    <property type="entry name" value="Salicylate hydroxylase, putative"/>
    <property type="match status" value="1"/>
</dbReference>